<dbReference type="Proteomes" id="UP001596328">
    <property type="component" value="Unassembled WGS sequence"/>
</dbReference>
<organism evidence="4 5">
    <name type="scientific">Halobium palmae</name>
    <dbReference type="NCBI Taxonomy" id="1776492"/>
    <lineage>
        <taxon>Archaea</taxon>
        <taxon>Methanobacteriati</taxon>
        <taxon>Methanobacteriota</taxon>
        <taxon>Stenosarchaea group</taxon>
        <taxon>Halobacteria</taxon>
        <taxon>Halobacteriales</taxon>
        <taxon>Haloferacaceae</taxon>
        <taxon>Halobium</taxon>
    </lineage>
</organism>
<evidence type="ECO:0000256" key="2">
    <source>
        <dbReference type="ARBA" id="ARBA00022695"/>
    </source>
</evidence>
<dbReference type="EMBL" id="JBHSWU010000412">
    <property type="protein sequence ID" value="MFC6725169.1"/>
    <property type="molecule type" value="Genomic_DNA"/>
</dbReference>
<evidence type="ECO:0000313" key="5">
    <source>
        <dbReference type="Proteomes" id="UP001596328"/>
    </source>
</evidence>
<dbReference type="AlphaFoldDB" id="A0ABD5S0G1"/>
<dbReference type="SUPFAM" id="SSF53448">
    <property type="entry name" value="Nucleotide-diphospho-sugar transferases"/>
    <property type="match status" value="1"/>
</dbReference>
<dbReference type="SUPFAM" id="SSF56784">
    <property type="entry name" value="HAD-like"/>
    <property type="match status" value="1"/>
</dbReference>
<dbReference type="InterPro" id="IPR029044">
    <property type="entry name" value="Nucleotide-diphossugar_trans"/>
</dbReference>
<feature type="domain" description="MobA-like NTP transferase" evidence="3">
    <location>
        <begin position="6"/>
        <end position="128"/>
    </location>
</feature>
<dbReference type="InterPro" id="IPR036412">
    <property type="entry name" value="HAD-like_sf"/>
</dbReference>
<keyword evidence="1 4" id="KW-0808">Transferase</keyword>
<dbReference type="Pfam" id="PF12804">
    <property type="entry name" value="NTP_transf_3"/>
    <property type="match status" value="1"/>
</dbReference>
<reference evidence="4 5" key="1">
    <citation type="journal article" date="2019" name="Int. J. Syst. Evol. Microbiol.">
        <title>The Global Catalogue of Microorganisms (GCM) 10K type strain sequencing project: providing services to taxonomists for standard genome sequencing and annotation.</title>
        <authorList>
            <consortium name="The Broad Institute Genomics Platform"/>
            <consortium name="The Broad Institute Genome Sequencing Center for Infectious Disease"/>
            <person name="Wu L."/>
            <person name="Ma J."/>
        </authorList>
    </citation>
    <scope>NUCLEOTIDE SEQUENCE [LARGE SCALE GENOMIC DNA]</scope>
    <source>
        <strain evidence="4 5">NBRC 111368</strain>
    </source>
</reference>
<comment type="caution">
    <text evidence="4">The sequence shown here is derived from an EMBL/GenBank/DDBJ whole genome shotgun (WGS) entry which is preliminary data.</text>
</comment>
<dbReference type="PANTHER" id="PTHR43584:SF8">
    <property type="entry name" value="N-ACETYLMURAMATE ALPHA-1-PHOSPHATE URIDYLYLTRANSFERASE"/>
    <property type="match status" value="1"/>
</dbReference>
<gene>
    <name evidence="4" type="ORF">ACFQE1_12480</name>
</gene>
<sequence>MSCSQAVILAAGIGSRLKPITLRKPKCSVTVDGRPILAHQLRAYAQAGIEEVVVVTGYMRGQVARLCSRVEADYDDFTVTTVENEVYANTDNLYSFSLVEEVVGDEPFMLSNGDVVFDPELVRRVATAEGTGVSTDRGMYSEEAMKVTVDEEGHVDHISKDVPESEAYGCGTDLYRFDPAFATALFDEVQRILGTDDEYTKWTELAIDRALASGTFAVDPIDVTGLRWVEIDDYDDLLEADRTFAALRNLDGIEAAFVDLDGTVYLDDEPLDGAREAVAALREGGVDVYFLSNNSSRWKTDYAERLDRLGIPVDPEHVLLSTDGVINYLRSVNSRGVYVVGTEAMRTAIENHGVPVVDEGGDPSHVVVGFDTELTYEKVREATLAIRDGAEFLLAHPDTVCPTGDGLVP</sequence>
<dbReference type="InterPro" id="IPR006357">
    <property type="entry name" value="HAD-SF_hydro_IIA"/>
</dbReference>
<protein>
    <submittedName>
        <fullName evidence="4">NTP transferase domain-containing protein</fullName>
    </submittedName>
</protein>
<dbReference type="PANTHER" id="PTHR43584">
    <property type="entry name" value="NUCLEOTIDYL TRANSFERASE"/>
    <property type="match status" value="1"/>
</dbReference>
<dbReference type="CDD" id="cd02523">
    <property type="entry name" value="PC_cytidylyltransferase"/>
    <property type="match status" value="1"/>
</dbReference>
<dbReference type="InterPro" id="IPR025877">
    <property type="entry name" value="MobA-like_NTP_Trfase"/>
</dbReference>
<name>A0ABD5S0G1_9EURY</name>
<dbReference type="GO" id="GO:0016779">
    <property type="term" value="F:nucleotidyltransferase activity"/>
    <property type="evidence" value="ECO:0007669"/>
    <property type="project" value="UniProtKB-KW"/>
</dbReference>
<keyword evidence="2" id="KW-0548">Nucleotidyltransferase</keyword>
<evidence type="ECO:0000256" key="1">
    <source>
        <dbReference type="ARBA" id="ARBA00022679"/>
    </source>
</evidence>
<proteinExistence type="predicted"/>
<dbReference type="Gene3D" id="3.40.50.1000">
    <property type="entry name" value="HAD superfamily/HAD-like"/>
    <property type="match status" value="1"/>
</dbReference>
<evidence type="ECO:0000259" key="3">
    <source>
        <dbReference type="Pfam" id="PF12804"/>
    </source>
</evidence>
<dbReference type="Gene3D" id="3.90.550.10">
    <property type="entry name" value="Spore Coat Polysaccharide Biosynthesis Protein SpsA, Chain A"/>
    <property type="match status" value="1"/>
</dbReference>
<dbReference type="InterPro" id="IPR050065">
    <property type="entry name" value="GlmU-like"/>
</dbReference>
<evidence type="ECO:0000313" key="4">
    <source>
        <dbReference type="EMBL" id="MFC6725169.1"/>
    </source>
</evidence>
<accession>A0ABD5S0G1</accession>
<dbReference type="InterPro" id="IPR023214">
    <property type="entry name" value="HAD_sf"/>
</dbReference>
<feature type="non-terminal residue" evidence="4">
    <location>
        <position position="409"/>
    </location>
</feature>
<dbReference type="Pfam" id="PF13344">
    <property type="entry name" value="Hydrolase_6"/>
    <property type="match status" value="1"/>
</dbReference>
<keyword evidence="5" id="KW-1185">Reference proteome</keyword>